<dbReference type="InterPro" id="IPR003726">
    <property type="entry name" value="HCY_dom"/>
</dbReference>
<evidence type="ECO:0000313" key="4">
    <source>
        <dbReference type="EMBL" id="TQE99702.1"/>
    </source>
</evidence>
<organism evidence="4 5">
    <name type="scientific">Spiribacter salinus</name>
    <dbReference type="NCBI Taxonomy" id="1335746"/>
    <lineage>
        <taxon>Bacteria</taxon>
        <taxon>Pseudomonadati</taxon>
        <taxon>Pseudomonadota</taxon>
        <taxon>Gammaproteobacteria</taxon>
        <taxon>Chromatiales</taxon>
        <taxon>Ectothiorhodospiraceae</taxon>
        <taxon>Spiribacter</taxon>
    </lineage>
</organism>
<evidence type="ECO:0000256" key="1">
    <source>
        <dbReference type="ARBA" id="ARBA00022603"/>
    </source>
</evidence>
<dbReference type="Proteomes" id="UP000315400">
    <property type="component" value="Unassembled WGS sequence"/>
</dbReference>
<keyword evidence="2 4" id="KW-0808">Transferase</keyword>
<evidence type="ECO:0000256" key="2">
    <source>
        <dbReference type="ARBA" id="ARBA00022679"/>
    </source>
</evidence>
<sequence length="61" mass="6473">MPGCVNGFRVRGLVSVKNGSSGLTPARYAEYVRRWPDAGASIGGGCCEVDPAHIAELRRVI</sequence>
<keyword evidence="1 4" id="KW-0489">Methyltransferase</keyword>
<dbReference type="InterPro" id="IPR036589">
    <property type="entry name" value="HCY_dom_sf"/>
</dbReference>
<feature type="domain" description="Hcy-binding" evidence="3">
    <location>
        <begin position="21"/>
        <end position="60"/>
    </location>
</feature>
<evidence type="ECO:0000259" key="3">
    <source>
        <dbReference type="Pfam" id="PF02574"/>
    </source>
</evidence>
<dbReference type="Gene3D" id="3.20.20.330">
    <property type="entry name" value="Homocysteine-binding-like domain"/>
    <property type="match status" value="1"/>
</dbReference>
<reference evidence="4 5" key="1">
    <citation type="submission" date="2019-06" db="EMBL/GenBank/DDBJ databases">
        <title>Metagenome assembled Genome of Spiribacter salinus SL48-SHIP from the microbial mat of Salt Lake 48 (Novosibirsk region, Russia).</title>
        <authorList>
            <person name="Shipova A."/>
            <person name="Rozanov A.S."/>
            <person name="Bryanskaya A.V."/>
            <person name="Peltek S.E."/>
        </authorList>
    </citation>
    <scope>NUCLEOTIDE SEQUENCE [LARGE SCALE GENOMIC DNA]</scope>
    <source>
        <strain evidence="4">SL48-SHIP-2</strain>
    </source>
</reference>
<evidence type="ECO:0000313" key="5">
    <source>
        <dbReference type="Proteomes" id="UP000315400"/>
    </source>
</evidence>
<dbReference type="Pfam" id="PF02574">
    <property type="entry name" value="S-methyl_trans"/>
    <property type="match status" value="1"/>
</dbReference>
<accession>A0A540VSG6</accession>
<name>A0A540VSG6_9GAMM</name>
<gene>
    <name evidence="4" type="ORF">FKY71_07205</name>
</gene>
<dbReference type="AlphaFoldDB" id="A0A540VSG6"/>
<dbReference type="EMBL" id="VIFK01000044">
    <property type="protein sequence ID" value="TQE99702.1"/>
    <property type="molecule type" value="Genomic_DNA"/>
</dbReference>
<dbReference type="GO" id="GO:0008168">
    <property type="term" value="F:methyltransferase activity"/>
    <property type="evidence" value="ECO:0007669"/>
    <property type="project" value="UniProtKB-KW"/>
</dbReference>
<proteinExistence type="predicted"/>
<dbReference type="GO" id="GO:0032259">
    <property type="term" value="P:methylation"/>
    <property type="evidence" value="ECO:0007669"/>
    <property type="project" value="UniProtKB-KW"/>
</dbReference>
<protein>
    <submittedName>
        <fullName evidence="4">Homocysteine S-methyltransferase family protein</fullName>
    </submittedName>
</protein>
<dbReference type="SUPFAM" id="SSF82282">
    <property type="entry name" value="Homocysteine S-methyltransferase"/>
    <property type="match status" value="1"/>
</dbReference>
<comment type="caution">
    <text evidence="4">The sequence shown here is derived from an EMBL/GenBank/DDBJ whole genome shotgun (WGS) entry which is preliminary data.</text>
</comment>